<protein>
    <submittedName>
        <fullName evidence="1">Methyltransferase domain-containing protein</fullName>
    </submittedName>
</protein>
<keyword evidence="1" id="KW-0489">Methyltransferase</keyword>
<dbReference type="InterPro" id="IPR029063">
    <property type="entry name" value="SAM-dependent_MTases_sf"/>
</dbReference>
<dbReference type="Gene3D" id="3.40.50.150">
    <property type="entry name" value="Vaccinia Virus protein VP39"/>
    <property type="match status" value="1"/>
</dbReference>
<reference evidence="1 2" key="1">
    <citation type="submission" date="2023-04" db="EMBL/GenBank/DDBJ databases">
        <title>Complete genome sequence of Alisedimentitalea scapharcae.</title>
        <authorList>
            <person name="Rong J.-C."/>
            <person name="Yi M.-L."/>
            <person name="Zhao Q."/>
        </authorList>
    </citation>
    <scope>NUCLEOTIDE SEQUENCE [LARGE SCALE GENOMIC DNA]</scope>
    <source>
        <strain evidence="1 2">KCTC 42119</strain>
    </source>
</reference>
<evidence type="ECO:0000313" key="2">
    <source>
        <dbReference type="Proteomes" id="UP001623232"/>
    </source>
</evidence>
<dbReference type="SUPFAM" id="SSF53335">
    <property type="entry name" value="S-adenosyl-L-methionine-dependent methyltransferases"/>
    <property type="match status" value="1"/>
</dbReference>
<dbReference type="Pfam" id="PF13489">
    <property type="entry name" value="Methyltransf_23"/>
    <property type="match status" value="1"/>
</dbReference>
<dbReference type="CDD" id="cd02440">
    <property type="entry name" value="AdoMet_MTases"/>
    <property type="match status" value="1"/>
</dbReference>
<gene>
    <name evidence="1" type="ORF">QEZ52_06625</name>
</gene>
<keyword evidence="1" id="KW-0808">Transferase</keyword>
<dbReference type="PANTHER" id="PTHR43861:SF1">
    <property type="entry name" value="TRANS-ACONITATE 2-METHYLTRANSFERASE"/>
    <property type="match status" value="1"/>
</dbReference>
<keyword evidence="2" id="KW-1185">Reference proteome</keyword>
<organism evidence="1 2">
    <name type="scientific">Aliisedimentitalea scapharcae</name>
    <dbReference type="NCBI Taxonomy" id="1524259"/>
    <lineage>
        <taxon>Bacteria</taxon>
        <taxon>Pseudomonadati</taxon>
        <taxon>Pseudomonadota</taxon>
        <taxon>Alphaproteobacteria</taxon>
        <taxon>Rhodobacterales</taxon>
        <taxon>Roseobacteraceae</taxon>
        <taxon>Aliisedimentitalea</taxon>
    </lineage>
</organism>
<dbReference type="Proteomes" id="UP001623232">
    <property type="component" value="Chromosome"/>
</dbReference>
<dbReference type="EMBL" id="CP123584">
    <property type="protein sequence ID" value="WZK90217.1"/>
    <property type="molecule type" value="Genomic_DNA"/>
</dbReference>
<dbReference type="GO" id="GO:0032259">
    <property type="term" value="P:methylation"/>
    <property type="evidence" value="ECO:0007669"/>
    <property type="project" value="UniProtKB-KW"/>
</dbReference>
<evidence type="ECO:0000313" key="1">
    <source>
        <dbReference type="EMBL" id="WZK90217.1"/>
    </source>
</evidence>
<accession>A0ABZ2XXT9</accession>
<dbReference type="GO" id="GO:0008168">
    <property type="term" value="F:methyltransferase activity"/>
    <property type="evidence" value="ECO:0007669"/>
    <property type="project" value="UniProtKB-KW"/>
</dbReference>
<dbReference type="PANTHER" id="PTHR43861">
    <property type="entry name" value="TRANS-ACONITATE 2-METHYLTRANSFERASE-RELATED"/>
    <property type="match status" value="1"/>
</dbReference>
<sequence>MVVTHRGAQAVGRCLEFGCGTGHLTRALVDRLSIADLALNDLVGDCEPHVMARLPAGQRARFHAGPVERLDPEGTFDLIASASVVQWIPDHRCLLRDLSNRLEPGGWIALSGFGQDQFGELQALGSSASAPGYRNAGDWAAMVPQGMALMATRQIQTRMYFPTVRAVLRHLRETGVNGNAQGGWSRARLQKFEQDYDAQFGTAQGLPLTYDAVWMLARKI</sequence>
<name>A0ABZ2XXT9_9RHOB</name>
<proteinExistence type="predicted"/>